<dbReference type="GO" id="GO:0070740">
    <property type="term" value="F:tubulin-glutamic acid ligase activity"/>
    <property type="evidence" value="ECO:0007669"/>
    <property type="project" value="TreeGrafter"/>
</dbReference>
<evidence type="ECO:0000256" key="4">
    <source>
        <dbReference type="ARBA" id="ARBA00022840"/>
    </source>
</evidence>
<evidence type="ECO:0000256" key="7">
    <source>
        <dbReference type="SAM" id="MobiDB-lite"/>
    </source>
</evidence>
<keyword evidence="9" id="KW-1185">Reference proteome</keyword>
<feature type="compositionally biased region" description="Acidic residues" evidence="7">
    <location>
        <begin position="591"/>
        <end position="607"/>
    </location>
</feature>
<feature type="compositionally biased region" description="Basic and acidic residues" evidence="7">
    <location>
        <begin position="608"/>
        <end position="629"/>
    </location>
</feature>
<organism evidence="8 9">
    <name type="scientific">Pomacea canaliculata</name>
    <name type="common">Golden apple snail</name>
    <dbReference type="NCBI Taxonomy" id="400727"/>
    <lineage>
        <taxon>Eukaryota</taxon>
        <taxon>Metazoa</taxon>
        <taxon>Spiralia</taxon>
        <taxon>Lophotrochozoa</taxon>
        <taxon>Mollusca</taxon>
        <taxon>Gastropoda</taxon>
        <taxon>Caenogastropoda</taxon>
        <taxon>Architaenioglossa</taxon>
        <taxon>Ampullarioidea</taxon>
        <taxon>Ampullariidae</taxon>
        <taxon>Pomacea</taxon>
    </lineage>
</organism>
<feature type="compositionally biased region" description="Basic and acidic residues" evidence="7">
    <location>
        <begin position="21"/>
        <end position="30"/>
    </location>
</feature>
<keyword evidence="2" id="KW-0436">Ligase</keyword>
<dbReference type="GO" id="GO:0000226">
    <property type="term" value="P:microtubule cytoskeleton organization"/>
    <property type="evidence" value="ECO:0007669"/>
    <property type="project" value="TreeGrafter"/>
</dbReference>
<keyword evidence="4" id="KW-0067">ATP-binding</keyword>
<evidence type="ECO:0000256" key="1">
    <source>
        <dbReference type="ARBA" id="ARBA00006820"/>
    </source>
</evidence>
<keyword evidence="3" id="KW-0547">Nucleotide-binding</keyword>
<feature type="region of interest" description="Disordered" evidence="7">
    <location>
        <begin position="1149"/>
        <end position="1172"/>
    </location>
</feature>
<dbReference type="GO" id="GO:0036064">
    <property type="term" value="C:ciliary basal body"/>
    <property type="evidence" value="ECO:0007669"/>
    <property type="project" value="TreeGrafter"/>
</dbReference>
<evidence type="ECO:0000313" key="8">
    <source>
        <dbReference type="EMBL" id="PVD26002.1"/>
    </source>
</evidence>
<dbReference type="GO" id="GO:0005524">
    <property type="term" value="F:ATP binding"/>
    <property type="evidence" value="ECO:0007669"/>
    <property type="project" value="UniProtKB-KW"/>
</dbReference>
<comment type="similarity">
    <text evidence="1">Belongs to the tubulin--tyrosine ligase family.</text>
</comment>
<accession>A0A2T7NXW0</accession>
<feature type="compositionally biased region" description="Acidic residues" evidence="7">
    <location>
        <begin position="31"/>
        <end position="40"/>
    </location>
</feature>
<feature type="compositionally biased region" description="Polar residues" evidence="7">
    <location>
        <begin position="1"/>
        <end position="19"/>
    </location>
</feature>
<gene>
    <name evidence="8" type="ORF">C0Q70_13670</name>
</gene>
<feature type="compositionally biased region" description="Basic residues" evidence="7">
    <location>
        <begin position="568"/>
        <end position="582"/>
    </location>
</feature>
<protein>
    <recommendedName>
        <fullName evidence="5">Tubulin--tyrosine ligase-like protein 5</fullName>
    </recommendedName>
</protein>
<dbReference type="PANTHER" id="PTHR12241">
    <property type="entry name" value="TUBULIN POLYGLUTAMYLASE"/>
    <property type="match status" value="1"/>
</dbReference>
<dbReference type="Pfam" id="PF03133">
    <property type="entry name" value="TTL"/>
    <property type="match status" value="1"/>
</dbReference>
<feature type="region of interest" description="Disordered" evidence="7">
    <location>
        <begin position="438"/>
        <end position="458"/>
    </location>
</feature>
<name>A0A2T7NXW0_POMCA</name>
<evidence type="ECO:0000256" key="5">
    <source>
        <dbReference type="ARBA" id="ARBA00041448"/>
    </source>
</evidence>
<feature type="compositionally biased region" description="Basic residues" evidence="7">
    <location>
        <begin position="1163"/>
        <end position="1172"/>
    </location>
</feature>
<comment type="catalytic activity">
    <reaction evidence="6">
        <text>L-glutamyl-[protein] + L-glutamate + ATP = gamma-L-glutamyl-L-glutamyl-[protein] + ADP + phosphate + H(+)</text>
        <dbReference type="Rhea" id="RHEA:60144"/>
        <dbReference type="Rhea" id="RHEA-COMP:10208"/>
        <dbReference type="Rhea" id="RHEA-COMP:15517"/>
        <dbReference type="ChEBI" id="CHEBI:15378"/>
        <dbReference type="ChEBI" id="CHEBI:29973"/>
        <dbReference type="ChEBI" id="CHEBI:29985"/>
        <dbReference type="ChEBI" id="CHEBI:30616"/>
        <dbReference type="ChEBI" id="CHEBI:43474"/>
        <dbReference type="ChEBI" id="CHEBI:143622"/>
        <dbReference type="ChEBI" id="CHEBI:456216"/>
    </reaction>
    <physiologicalReaction direction="left-to-right" evidence="6">
        <dbReference type="Rhea" id="RHEA:60145"/>
    </physiologicalReaction>
</comment>
<dbReference type="Gene3D" id="3.30.470.20">
    <property type="entry name" value="ATP-grasp fold, B domain"/>
    <property type="match status" value="1"/>
</dbReference>
<sequence length="1340" mass="151536">MASRATDSSGGGSLTPSEQSGEERSDHDSDYETDDGEQEEENARDKNFNIMWTGYGKRTPVILFNSNCILHKKTDLKAIGERYHLAFKFGTSDCKIIRTILHSHGFHEVHPNSQDFNLMWTNAHLKPFTLRLLTEFQKINHFPRSYELTRKDRLFKNIQRMQQIKGARHFDFVPQSYVLPTEYQDFCTYFLKDRGPWIVKPVASSRGRGVFLVNHPDQVPLDENLIVCRYIDNPLVIDGFKFDIRLYVAVTCYDPLVIYLYEEGLTRFATVKYEKSFRHLRNQCMHLTNYSINKKSRDYVKNDDPDVEDYGNKWSMGAMLRYLRSLGKDTTALMMKIEDAVIKTILSVELSIATACKMFMPFRGNCFELYGFDILVDESFKPWVLEVNLSPSLACDSPLDLKIKGNMLCDLFSLVGIVCHDPLTKNMIPQCHRNQETASKISARTKKNRPLSASSSAKTLSGPSWAGLNSEEIKILRRIKEEEQRQEGWIRIFPGPDTWDIYGSFLQFNTTHNLMLHQRLYPERNASQHISNASHTNSKLDLEKTVDAYSQALVRARKYERKLGSRSQKPKTKSHKKGRACRKIQLVQGVAEDEEDMENQSCEEEEGETRSRQGEEEEKKKDSEDREVKPGLQESTEVKVQELHTQEVKVDLPPAPPQSLPPPPAEPRYNVVELLVKGVTLTKMQARSAFAAYLLCVQHRLISETGPLLQEDVDALNEQMDLVLRFLKRAAVNLQQTFRVCVPSRKLPLGDRRRILAKQLGDFVHIYNKETGQFKDMETLNKQSVSVDPRISEYENKLNESKFDHFVSTASDSRKQKWDSFEVSSGHAQASSSFNSAVSIYSQKIFRPSSANIYKPPAARSISRPSSAFSKCSPYSTMEPVVDTYHEQAIQEALHRLAIRQQARQYSPINSSSTLRSEVGGTHSRSHTSVLPRGGSLTNISDQSKELSVDENQLLVHSGQDARIQTSSGIRYMSTEDYQAGQRGKHPTGKPPVHNAGKLVQTNVHLQNANATFNNFIDEGTHKWPSDIKSVYNHTTGVVPNNYHAPSVNSRQYQLTLQQAVPARSVSMDMGGDLVAGVVHRQHQHQHQRLLEQQSRAMLEASKAKHLAMVAQAHAAQSNSSCSNTFDGGHGKQSMAELEASFVAAITVPVKPPRPPSQPAPTRSKHSSGHRLTRMPSAEDVALNYNFYNSLQYDMHTGQVRRKSDTKVLFCICVFEYLVVAMGSQLSVTRSNVKVRLFPQIDGLLPLRAPLLYLVSPPLNGRKHTFPPPRMCPKICTCVQDHLDAPGQRPEPADQQEGHGAKLRCPNEHVDAKCDDYRVAFTGQSGFTATQCEESTDNRA</sequence>
<feature type="region of interest" description="Disordered" evidence="7">
    <location>
        <begin position="559"/>
        <end position="640"/>
    </location>
</feature>
<proteinExistence type="inferred from homology"/>
<dbReference type="GO" id="GO:0015631">
    <property type="term" value="F:tubulin binding"/>
    <property type="evidence" value="ECO:0007669"/>
    <property type="project" value="TreeGrafter"/>
</dbReference>
<feature type="compositionally biased region" description="Pro residues" evidence="7">
    <location>
        <begin position="1150"/>
        <end position="1159"/>
    </location>
</feature>
<dbReference type="OrthoDB" id="2016263at2759"/>
<comment type="caution">
    <text evidence="8">The sequence shown here is derived from an EMBL/GenBank/DDBJ whole genome shotgun (WGS) entry which is preliminary data.</text>
</comment>
<evidence type="ECO:0000313" key="9">
    <source>
        <dbReference type="Proteomes" id="UP000245119"/>
    </source>
</evidence>
<dbReference type="PANTHER" id="PTHR12241:SF145">
    <property type="entry name" value="TUBULIN POLYGLUTAMYLASE TTLL5"/>
    <property type="match status" value="1"/>
</dbReference>
<evidence type="ECO:0000256" key="6">
    <source>
        <dbReference type="ARBA" id="ARBA00049274"/>
    </source>
</evidence>
<reference evidence="8 9" key="1">
    <citation type="submission" date="2018-04" db="EMBL/GenBank/DDBJ databases">
        <title>The genome of golden apple snail Pomacea canaliculata provides insight into stress tolerance and invasive adaptation.</title>
        <authorList>
            <person name="Liu C."/>
            <person name="Liu B."/>
            <person name="Ren Y."/>
            <person name="Zhang Y."/>
            <person name="Wang H."/>
            <person name="Li S."/>
            <person name="Jiang F."/>
            <person name="Yin L."/>
            <person name="Zhang G."/>
            <person name="Qian W."/>
            <person name="Fan W."/>
        </authorList>
    </citation>
    <scope>NUCLEOTIDE SEQUENCE [LARGE SCALE GENOMIC DNA]</scope>
    <source>
        <strain evidence="8">SZHN2017</strain>
        <tissue evidence="8">Muscle</tissue>
    </source>
</reference>
<feature type="region of interest" description="Disordered" evidence="7">
    <location>
        <begin position="1"/>
        <end position="45"/>
    </location>
</feature>
<dbReference type="Proteomes" id="UP000245119">
    <property type="component" value="Linkage Group LG8"/>
</dbReference>
<dbReference type="PROSITE" id="PS51221">
    <property type="entry name" value="TTL"/>
    <property type="match status" value="1"/>
</dbReference>
<feature type="region of interest" description="Disordered" evidence="7">
    <location>
        <begin position="911"/>
        <end position="938"/>
    </location>
</feature>
<evidence type="ECO:0000256" key="2">
    <source>
        <dbReference type="ARBA" id="ARBA00022598"/>
    </source>
</evidence>
<dbReference type="InterPro" id="IPR004344">
    <property type="entry name" value="TTL/TTLL_fam"/>
</dbReference>
<dbReference type="STRING" id="400727.A0A2T7NXW0"/>
<evidence type="ECO:0000256" key="3">
    <source>
        <dbReference type="ARBA" id="ARBA00022741"/>
    </source>
</evidence>
<dbReference type="SUPFAM" id="SSF56059">
    <property type="entry name" value="Glutathione synthetase ATP-binding domain-like"/>
    <property type="match status" value="1"/>
</dbReference>
<dbReference type="EMBL" id="PZQS01000008">
    <property type="protein sequence ID" value="PVD26002.1"/>
    <property type="molecule type" value="Genomic_DNA"/>
</dbReference>